<evidence type="ECO:0000313" key="2">
    <source>
        <dbReference type="EMBL" id="TNN72011.1"/>
    </source>
</evidence>
<dbReference type="EMBL" id="SRLO01000143">
    <property type="protein sequence ID" value="TNN72011.1"/>
    <property type="molecule type" value="Genomic_DNA"/>
</dbReference>
<feature type="region of interest" description="Disordered" evidence="1">
    <location>
        <begin position="24"/>
        <end position="60"/>
    </location>
</feature>
<sequence length="60" mass="6772">MRNPPFVLRRVKLTAQITVTQQDRDMPSPLERCGRDCSSSERGGRTLLERASLSGIRDGR</sequence>
<name>A0A4Z2I2L0_9TELE</name>
<reference evidence="2 3" key="1">
    <citation type="submission" date="2019-03" db="EMBL/GenBank/DDBJ databases">
        <title>First draft genome of Liparis tanakae, snailfish: a comprehensive survey of snailfish specific genes.</title>
        <authorList>
            <person name="Kim W."/>
            <person name="Song I."/>
            <person name="Jeong J.-H."/>
            <person name="Kim D."/>
            <person name="Kim S."/>
            <person name="Ryu S."/>
            <person name="Song J.Y."/>
            <person name="Lee S.K."/>
        </authorList>
    </citation>
    <scope>NUCLEOTIDE SEQUENCE [LARGE SCALE GENOMIC DNA]</scope>
    <source>
        <tissue evidence="2">Muscle</tissue>
    </source>
</reference>
<accession>A0A4Z2I2L0</accession>
<protein>
    <submittedName>
        <fullName evidence="2">Uncharacterized protein</fullName>
    </submittedName>
</protein>
<dbReference type="Proteomes" id="UP000314294">
    <property type="component" value="Unassembled WGS sequence"/>
</dbReference>
<feature type="compositionally biased region" description="Basic and acidic residues" evidence="1">
    <location>
        <begin position="24"/>
        <end position="48"/>
    </location>
</feature>
<organism evidence="2 3">
    <name type="scientific">Liparis tanakae</name>
    <name type="common">Tanaka's snailfish</name>
    <dbReference type="NCBI Taxonomy" id="230148"/>
    <lineage>
        <taxon>Eukaryota</taxon>
        <taxon>Metazoa</taxon>
        <taxon>Chordata</taxon>
        <taxon>Craniata</taxon>
        <taxon>Vertebrata</taxon>
        <taxon>Euteleostomi</taxon>
        <taxon>Actinopterygii</taxon>
        <taxon>Neopterygii</taxon>
        <taxon>Teleostei</taxon>
        <taxon>Neoteleostei</taxon>
        <taxon>Acanthomorphata</taxon>
        <taxon>Eupercaria</taxon>
        <taxon>Perciformes</taxon>
        <taxon>Cottioidei</taxon>
        <taxon>Cottales</taxon>
        <taxon>Liparidae</taxon>
        <taxon>Liparis</taxon>
    </lineage>
</organism>
<evidence type="ECO:0000313" key="3">
    <source>
        <dbReference type="Proteomes" id="UP000314294"/>
    </source>
</evidence>
<keyword evidence="3" id="KW-1185">Reference proteome</keyword>
<evidence type="ECO:0000256" key="1">
    <source>
        <dbReference type="SAM" id="MobiDB-lite"/>
    </source>
</evidence>
<comment type="caution">
    <text evidence="2">The sequence shown here is derived from an EMBL/GenBank/DDBJ whole genome shotgun (WGS) entry which is preliminary data.</text>
</comment>
<proteinExistence type="predicted"/>
<gene>
    <name evidence="2" type="ORF">EYF80_017799</name>
</gene>
<dbReference type="AlphaFoldDB" id="A0A4Z2I2L0"/>